<dbReference type="Proteomes" id="UP000030765">
    <property type="component" value="Unassembled WGS sequence"/>
</dbReference>
<protein>
    <submittedName>
        <fullName evidence="1 2">Uncharacterized protein</fullName>
    </submittedName>
</protein>
<dbReference type="AlphaFoldDB" id="A0A084WMF1"/>
<evidence type="ECO:0000313" key="2">
    <source>
        <dbReference type="EnsemblMetazoa" id="ASIC019865-PA"/>
    </source>
</evidence>
<dbReference type="EMBL" id="ATLV01024427">
    <property type="status" value="NOT_ANNOTATED_CDS"/>
    <property type="molecule type" value="Genomic_DNA"/>
</dbReference>
<sequence length="61" mass="6948">MCQEQPRPKLVNRACRPGRSLLLFPRLASAAFNPIKRSRCYWFPSGSLPPVARSKQEYPAC</sequence>
<dbReference type="EMBL" id="KE525352">
    <property type="protein sequence ID" value="KFB51395.1"/>
    <property type="molecule type" value="Genomic_DNA"/>
</dbReference>
<evidence type="ECO:0000313" key="3">
    <source>
        <dbReference type="Proteomes" id="UP000030765"/>
    </source>
</evidence>
<dbReference type="VEuPathDB" id="VectorBase:ASIC019865"/>
<dbReference type="EnsemblMetazoa" id="ASIC019865-RA">
    <property type="protein sequence ID" value="ASIC019865-PA"/>
    <property type="gene ID" value="ASIC019865"/>
</dbReference>
<name>A0A084WMF1_ANOSI</name>
<evidence type="ECO:0000313" key="1">
    <source>
        <dbReference type="EMBL" id="KFB51395.1"/>
    </source>
</evidence>
<reference evidence="2" key="2">
    <citation type="submission" date="2020-05" db="UniProtKB">
        <authorList>
            <consortium name="EnsemblMetazoa"/>
        </authorList>
    </citation>
    <scope>IDENTIFICATION</scope>
</reference>
<organism evidence="1">
    <name type="scientific">Anopheles sinensis</name>
    <name type="common">Mosquito</name>
    <dbReference type="NCBI Taxonomy" id="74873"/>
    <lineage>
        <taxon>Eukaryota</taxon>
        <taxon>Metazoa</taxon>
        <taxon>Ecdysozoa</taxon>
        <taxon>Arthropoda</taxon>
        <taxon>Hexapoda</taxon>
        <taxon>Insecta</taxon>
        <taxon>Pterygota</taxon>
        <taxon>Neoptera</taxon>
        <taxon>Endopterygota</taxon>
        <taxon>Diptera</taxon>
        <taxon>Nematocera</taxon>
        <taxon>Culicoidea</taxon>
        <taxon>Culicidae</taxon>
        <taxon>Anophelinae</taxon>
        <taxon>Anopheles</taxon>
    </lineage>
</organism>
<proteinExistence type="predicted"/>
<reference evidence="1 3" key="1">
    <citation type="journal article" date="2014" name="BMC Genomics">
        <title>Genome sequence of Anopheles sinensis provides insight into genetics basis of mosquito competence for malaria parasites.</title>
        <authorList>
            <person name="Zhou D."/>
            <person name="Zhang D."/>
            <person name="Ding G."/>
            <person name="Shi L."/>
            <person name="Hou Q."/>
            <person name="Ye Y."/>
            <person name="Xu Y."/>
            <person name="Zhou H."/>
            <person name="Xiong C."/>
            <person name="Li S."/>
            <person name="Yu J."/>
            <person name="Hong S."/>
            <person name="Yu X."/>
            <person name="Zou P."/>
            <person name="Chen C."/>
            <person name="Chang X."/>
            <person name="Wang W."/>
            <person name="Lv Y."/>
            <person name="Sun Y."/>
            <person name="Ma L."/>
            <person name="Shen B."/>
            <person name="Zhu C."/>
        </authorList>
    </citation>
    <scope>NUCLEOTIDE SEQUENCE [LARGE SCALE GENOMIC DNA]</scope>
</reference>
<gene>
    <name evidence="1" type="ORF">ZHAS_00019865</name>
</gene>
<keyword evidence="3" id="KW-1185">Reference proteome</keyword>
<accession>A0A084WMF1</accession>